<name>A0A285PIQ8_9HYPH</name>
<dbReference type="RefSeq" id="WP_097155999.1">
    <property type="nucleotide sequence ID" value="NZ_OBEL01000010.1"/>
</dbReference>
<gene>
    <name evidence="1" type="ORF">SAMN06265368_4744</name>
</gene>
<reference evidence="1 2" key="1">
    <citation type="submission" date="2017-09" db="EMBL/GenBank/DDBJ databases">
        <authorList>
            <person name="Ehlers B."/>
            <person name="Leendertz F.H."/>
        </authorList>
    </citation>
    <scope>NUCLEOTIDE SEQUENCE [LARGE SCALE GENOMIC DNA]</scope>
    <source>
        <strain evidence="1 2">DSM 18289</strain>
    </source>
</reference>
<evidence type="ECO:0000313" key="1">
    <source>
        <dbReference type="EMBL" id="SNZ21620.1"/>
    </source>
</evidence>
<dbReference type="Gene3D" id="3.90.1720.10">
    <property type="entry name" value="endopeptidase domain like (from Nostoc punctiforme)"/>
    <property type="match status" value="1"/>
</dbReference>
<organism evidence="1 2">
    <name type="scientific">Cohaesibacter gelatinilyticus</name>
    <dbReference type="NCBI Taxonomy" id="372072"/>
    <lineage>
        <taxon>Bacteria</taxon>
        <taxon>Pseudomonadati</taxon>
        <taxon>Pseudomonadota</taxon>
        <taxon>Alphaproteobacteria</taxon>
        <taxon>Hyphomicrobiales</taxon>
        <taxon>Cohaesibacteraceae</taxon>
    </lineage>
</organism>
<dbReference type="Proteomes" id="UP000219439">
    <property type="component" value="Unassembled WGS sequence"/>
</dbReference>
<dbReference type="AlphaFoldDB" id="A0A285PIQ8"/>
<dbReference type="OrthoDB" id="95478at2"/>
<evidence type="ECO:0008006" key="3">
    <source>
        <dbReference type="Google" id="ProtNLM"/>
    </source>
</evidence>
<keyword evidence="2" id="KW-1185">Reference proteome</keyword>
<protein>
    <recommendedName>
        <fullName evidence="3">Permuted papain-like amidase enzyme, YaeF/YiiX, C92 family</fullName>
    </recommendedName>
</protein>
<evidence type="ECO:0000313" key="2">
    <source>
        <dbReference type="Proteomes" id="UP000219439"/>
    </source>
</evidence>
<sequence>MSDGITFAFYKAKGGWQNAVVRLGTQSRYSHCEAIFVHAEIGDTVMCHSSSSMDGGARSKVITLRDDFWDLVHLPRCFFDEAHAHAFLERTKGTYYDYPGILLSHIFSLNRHSETRWFCSEFCAELIKVPNPHTYSPQAFYDLVCYLRDRFERHDAHIKCQGG</sequence>
<dbReference type="EMBL" id="OBEL01000010">
    <property type="protein sequence ID" value="SNZ21620.1"/>
    <property type="molecule type" value="Genomic_DNA"/>
</dbReference>
<proteinExistence type="predicted"/>
<accession>A0A285PIQ8</accession>